<accession>A0A7N4NHP1</accession>
<comment type="similarity">
    <text evidence="2 9">Belongs to the ATPase inhibitor family.</text>
</comment>
<comment type="subunit">
    <text evidence="7 9">Homodimer; represents the active form and is present at a pH value below 6.5. Homotetramer; represents the inactive form and is present at a pH value above 7.0.</text>
</comment>
<keyword evidence="6 9" id="KW-0496">Mitochondrion</keyword>
<dbReference type="Ensembl" id="ENSSHAT00000044978.1">
    <property type="protein sequence ID" value="ENSSHAP00000023317.1"/>
    <property type="gene ID" value="ENSSHAG00000022171.1"/>
</dbReference>
<dbReference type="InterPro" id="IPR007648">
    <property type="entry name" value="ATPase_inhibitor_mt"/>
</dbReference>
<dbReference type="GO" id="GO:0042030">
    <property type="term" value="F:ATPase inhibitor activity"/>
    <property type="evidence" value="ECO:0007669"/>
    <property type="project" value="UniProtKB-UniRule"/>
</dbReference>
<keyword evidence="12" id="KW-1185">Reference proteome</keyword>
<evidence type="ECO:0000256" key="6">
    <source>
        <dbReference type="ARBA" id="ARBA00023128"/>
    </source>
</evidence>
<dbReference type="SUPFAM" id="SSF64602">
    <property type="entry name" value="F1 ATPase inhibitor, IF1, C-terminal domain"/>
    <property type="match status" value="1"/>
</dbReference>
<reference evidence="11" key="3">
    <citation type="submission" date="2025-09" db="UniProtKB">
        <authorList>
            <consortium name="Ensembl"/>
        </authorList>
    </citation>
    <scope>IDENTIFICATION</scope>
</reference>
<dbReference type="Proteomes" id="UP000007648">
    <property type="component" value="Unassembled WGS sequence"/>
</dbReference>
<dbReference type="FunFam" id="1.20.5.500:FF:000004">
    <property type="entry name" value="ATPase inhibitor A, mitochondrial"/>
    <property type="match status" value="1"/>
</dbReference>
<evidence type="ECO:0000256" key="5">
    <source>
        <dbReference type="ARBA" id="ARBA00023054"/>
    </source>
</evidence>
<evidence type="ECO:0000313" key="11">
    <source>
        <dbReference type="Ensembl" id="ENSSHAP00000023317.1"/>
    </source>
</evidence>
<reference evidence="11 12" key="1">
    <citation type="journal article" date="2011" name="Proc. Natl. Acad. Sci. U.S.A.">
        <title>Genetic diversity and population structure of the endangered marsupial Sarcophilus harrisii (Tasmanian devil).</title>
        <authorList>
            <person name="Miller W."/>
            <person name="Hayes V.M."/>
            <person name="Ratan A."/>
            <person name="Petersen D.C."/>
            <person name="Wittekindt N.E."/>
            <person name="Miller J."/>
            <person name="Walenz B."/>
            <person name="Knight J."/>
            <person name="Qi J."/>
            <person name="Zhao F."/>
            <person name="Wang Q."/>
            <person name="Bedoya-Reina O.C."/>
            <person name="Katiyar N."/>
            <person name="Tomsho L.P."/>
            <person name="Kasson L.M."/>
            <person name="Hardie R.A."/>
            <person name="Woodbridge P."/>
            <person name="Tindall E.A."/>
            <person name="Bertelsen M.F."/>
            <person name="Dixon D."/>
            <person name="Pyecroft S."/>
            <person name="Helgen K.M."/>
            <person name="Lesk A.M."/>
            <person name="Pringle T.H."/>
            <person name="Patterson N."/>
            <person name="Zhang Y."/>
            <person name="Kreiss A."/>
            <person name="Woods G.M."/>
            <person name="Jones M.E."/>
            <person name="Schuster S.C."/>
        </authorList>
    </citation>
    <scope>NUCLEOTIDE SEQUENCE [LARGE SCALE GENOMIC DNA]</scope>
</reference>
<proteinExistence type="inferred from homology"/>
<dbReference type="Pfam" id="PF04568">
    <property type="entry name" value="IATP"/>
    <property type="match status" value="1"/>
</dbReference>
<sequence>MACPSVAAARLGLGLWGARTVQARGYNLEYSRQVWRALPRCPAGAGRTRPSSLLSLRLLSPQFSSKAGDDMGRSAGAIREAGGAFGQREKAEEDRYFREKSKEQLASLRKHHQEEIMHHEKEIQRLQKEIERHKNQMKKLKDD</sequence>
<evidence type="ECO:0000256" key="8">
    <source>
        <dbReference type="ARBA" id="ARBA00046200"/>
    </source>
</evidence>
<evidence type="ECO:0000256" key="7">
    <source>
        <dbReference type="ARBA" id="ARBA00026043"/>
    </source>
</evidence>
<evidence type="ECO:0000256" key="2">
    <source>
        <dbReference type="ARBA" id="ARBA00010901"/>
    </source>
</evidence>
<dbReference type="AlphaFoldDB" id="A0A7N4NHP1"/>
<comment type="subcellular location">
    <subcellularLocation>
        <location evidence="1 9">Mitochondrion</location>
    </subcellularLocation>
</comment>
<gene>
    <name evidence="11" type="primary">ATP5IF1</name>
</gene>
<dbReference type="PANTHER" id="PTHR48417">
    <property type="entry name" value="ATP SYNTHASE F1 SUBUNIT EPSILON"/>
    <property type="match status" value="1"/>
</dbReference>
<feature type="coiled-coil region" evidence="10">
    <location>
        <begin position="102"/>
        <end position="143"/>
    </location>
</feature>
<evidence type="ECO:0000256" key="10">
    <source>
        <dbReference type="SAM" id="Coils"/>
    </source>
</evidence>
<organism evidence="11 12">
    <name type="scientific">Sarcophilus harrisii</name>
    <name type="common">Tasmanian devil</name>
    <name type="synonym">Sarcophilus laniarius</name>
    <dbReference type="NCBI Taxonomy" id="9305"/>
    <lineage>
        <taxon>Eukaryota</taxon>
        <taxon>Metazoa</taxon>
        <taxon>Chordata</taxon>
        <taxon>Craniata</taxon>
        <taxon>Vertebrata</taxon>
        <taxon>Euteleostomi</taxon>
        <taxon>Mammalia</taxon>
        <taxon>Metatheria</taxon>
        <taxon>Dasyuromorphia</taxon>
        <taxon>Dasyuridae</taxon>
        <taxon>Sarcophilus</taxon>
    </lineage>
</organism>
<evidence type="ECO:0000313" key="12">
    <source>
        <dbReference type="Proteomes" id="UP000007648"/>
    </source>
</evidence>
<protein>
    <recommendedName>
        <fullName evidence="3 9">ATPase inhibitor, mitochondrial</fullName>
    </recommendedName>
    <alternativeName>
        <fullName evidence="9">ATP synthase F1 subunit epsilon</fullName>
    </alternativeName>
</protein>
<evidence type="ECO:0000256" key="9">
    <source>
        <dbReference type="RuleBase" id="RU368087"/>
    </source>
</evidence>
<comment type="function">
    <text evidence="8">Endogenous F(1)F(o)-ATPase inhibitor limiting ATP depletion when the mitochondrial membrane potential falls below a threshold and the F(1)F(o)-ATP synthase starts hydrolyzing ATP to pump protons out of the mitochondrial matrix. Required to avoid the consumption of cellular ATP when the F(1)F(o)-ATP synthase enzyme acts as an ATP hydrolase. Indirectly acts as a regulator of heme synthesis in erythroid tissues: regulates heme synthesis by modulating the mitochondrial pH and redox potential, allowing FECH to efficiently catalyze the incorporation of iron into protoporphyrin IX to produce heme.</text>
</comment>
<dbReference type="Gene3D" id="1.20.5.500">
    <property type="entry name" value="Single helix bin"/>
    <property type="match status" value="2"/>
</dbReference>
<dbReference type="GO" id="GO:0005739">
    <property type="term" value="C:mitochondrion"/>
    <property type="evidence" value="ECO:0007669"/>
    <property type="project" value="UniProtKB-SubCell"/>
</dbReference>
<name>A0A7N4NHP1_SARHA</name>
<keyword evidence="4" id="KW-0809">Transit peptide</keyword>
<comment type="domain">
    <text evidence="9">Forms an alpha-helical dimer with monomers associated via an antiparallel alpha-helical coiled coil, leaving each N-terminal inhibitory region accessible for interaction with an F1 catalytic domain. The inhibitory N-terminal region binds the alpha(ADP-bound)-beta(ADP-bound) (ATP5F1A-ATP5F1B) interface of F1-ATPase, and also contact the central gamma subunit (ATP5F1C). This dimeric state is favored by pH values below 7.0, and at higher values the dimers associate to form inactive homotetramer, where the inhibitory region is occluded, masking its inhibitory activity.</text>
</comment>
<dbReference type="InParanoid" id="A0A7N4NHP1"/>
<evidence type="ECO:0000256" key="3">
    <source>
        <dbReference type="ARBA" id="ARBA00019626"/>
    </source>
</evidence>
<evidence type="ECO:0000256" key="1">
    <source>
        <dbReference type="ARBA" id="ARBA00004173"/>
    </source>
</evidence>
<keyword evidence="5 10" id="KW-0175">Coiled coil</keyword>
<dbReference type="GeneTree" id="ENSGT00390000006264"/>
<reference evidence="11" key="2">
    <citation type="submission" date="2025-08" db="UniProtKB">
        <authorList>
            <consortium name="Ensembl"/>
        </authorList>
    </citation>
    <scope>IDENTIFICATION</scope>
</reference>
<evidence type="ECO:0000256" key="4">
    <source>
        <dbReference type="ARBA" id="ARBA00022946"/>
    </source>
</evidence>
<dbReference type="FunFam" id="1.20.5.500:FF:000003">
    <property type="entry name" value="ATPase inhibitor B, mitochondrial"/>
    <property type="match status" value="1"/>
</dbReference>
<dbReference type="PANTHER" id="PTHR48417:SF1">
    <property type="entry name" value="ATP SYNTHASE F1 SUBUNIT EPSILON"/>
    <property type="match status" value="1"/>
</dbReference>
<dbReference type="FunCoup" id="A0A7N4NHP1">
    <property type="interactions" value="593"/>
</dbReference>